<dbReference type="SMART" id="SM00562">
    <property type="entry name" value="NDK"/>
    <property type="match status" value="1"/>
</dbReference>
<dbReference type="GO" id="GO:0046872">
    <property type="term" value="F:metal ion binding"/>
    <property type="evidence" value="ECO:0007669"/>
    <property type="project" value="UniProtKB-KW"/>
</dbReference>
<evidence type="ECO:0000256" key="10">
    <source>
        <dbReference type="ARBA" id="ARBA00023080"/>
    </source>
</evidence>
<comment type="cofactor">
    <cofactor evidence="1">
        <name>Mg(2+)</name>
        <dbReference type="ChEBI" id="CHEBI:18420"/>
    </cofactor>
</comment>
<dbReference type="EMBL" id="LBVU01000002">
    <property type="protein sequence ID" value="KKQ92565.1"/>
    <property type="molecule type" value="Genomic_DNA"/>
</dbReference>
<keyword evidence="5" id="KW-0479">Metal-binding</keyword>
<keyword evidence="7 13" id="KW-0418">Kinase</keyword>
<keyword evidence="9" id="KW-0460">Magnesium</keyword>
<keyword evidence="6" id="KW-0547">Nucleotide-binding</keyword>
<evidence type="ECO:0000313" key="14">
    <source>
        <dbReference type="Proteomes" id="UP000034774"/>
    </source>
</evidence>
<dbReference type="STRING" id="1618572.UT17_C0002G0228"/>
<comment type="caution">
    <text evidence="11">Lacks conserved residue(s) required for the propagation of feature annotation.</text>
</comment>
<evidence type="ECO:0000256" key="5">
    <source>
        <dbReference type="ARBA" id="ARBA00022723"/>
    </source>
</evidence>
<dbReference type="GO" id="GO:0004550">
    <property type="term" value="F:nucleoside diphosphate kinase activity"/>
    <property type="evidence" value="ECO:0007669"/>
    <property type="project" value="UniProtKB-EC"/>
</dbReference>
<dbReference type="SUPFAM" id="SSF54919">
    <property type="entry name" value="Nucleoside diphosphate kinase, NDK"/>
    <property type="match status" value="1"/>
</dbReference>
<keyword evidence="10" id="KW-0546">Nucleotide metabolism</keyword>
<dbReference type="AlphaFoldDB" id="A0A0G0LX13"/>
<evidence type="ECO:0000256" key="9">
    <source>
        <dbReference type="ARBA" id="ARBA00022842"/>
    </source>
</evidence>
<keyword evidence="8" id="KW-0067">ATP-binding</keyword>
<comment type="caution">
    <text evidence="13">The sequence shown here is derived from an EMBL/GenBank/DDBJ whole genome shotgun (WGS) entry which is preliminary data.</text>
</comment>
<dbReference type="FunFam" id="3.30.70.141:FF:000017">
    <property type="entry name" value="Nucleoside diphosphate kinase"/>
    <property type="match status" value="1"/>
</dbReference>
<gene>
    <name evidence="13" type="ORF">UT17_C0002G0228</name>
</gene>
<evidence type="ECO:0000256" key="11">
    <source>
        <dbReference type="PROSITE-ProRule" id="PRU00706"/>
    </source>
</evidence>
<sequence>MKTSLHERTLVLIKPDGVQRGLIGEILTRFEKKGLKIIAMRMAWPDSGLAQKHYDMPESDKILLGERTIASYKEKGVDLKKKPVEIAENVQKRLVKYLTTGPVVAMVIEGAHAIQNVRKIRGATNPLAADVGTITADYTIDSYFLSDPDERAIRNLVHASGSVEEANREIDLWFKTDEINDYELAIEKILYSREWEGARKELTQK</sequence>
<evidence type="ECO:0000256" key="8">
    <source>
        <dbReference type="ARBA" id="ARBA00022840"/>
    </source>
</evidence>
<dbReference type="PROSITE" id="PS51374">
    <property type="entry name" value="NDPK_LIKE"/>
    <property type="match status" value="1"/>
</dbReference>
<name>A0A0G0LX13_9BACT</name>
<evidence type="ECO:0000256" key="3">
    <source>
        <dbReference type="ARBA" id="ARBA00012966"/>
    </source>
</evidence>
<dbReference type="PATRIC" id="fig|1618572.3.peg.395"/>
<dbReference type="Gene3D" id="3.30.70.141">
    <property type="entry name" value="Nucleoside diphosphate kinase-like domain"/>
    <property type="match status" value="1"/>
</dbReference>
<proteinExistence type="inferred from homology"/>
<feature type="domain" description="Nucleoside diphosphate kinase-like" evidence="12">
    <location>
        <begin position="6"/>
        <end position="181"/>
    </location>
</feature>
<dbReference type="Pfam" id="PF00334">
    <property type="entry name" value="NDK"/>
    <property type="match status" value="2"/>
</dbReference>
<evidence type="ECO:0000256" key="2">
    <source>
        <dbReference type="ARBA" id="ARBA00008142"/>
    </source>
</evidence>
<evidence type="ECO:0000313" key="13">
    <source>
        <dbReference type="EMBL" id="KKQ92565.1"/>
    </source>
</evidence>
<keyword evidence="4" id="KW-0808">Transferase</keyword>
<dbReference type="Proteomes" id="UP000034774">
    <property type="component" value="Unassembled WGS sequence"/>
</dbReference>
<dbReference type="PANTHER" id="PTHR11349">
    <property type="entry name" value="NUCLEOSIDE DIPHOSPHATE KINASE"/>
    <property type="match status" value="1"/>
</dbReference>
<comment type="similarity">
    <text evidence="2 11">Belongs to the NDK family.</text>
</comment>
<dbReference type="GO" id="GO:0005524">
    <property type="term" value="F:ATP binding"/>
    <property type="evidence" value="ECO:0007669"/>
    <property type="project" value="UniProtKB-KW"/>
</dbReference>
<dbReference type="InterPro" id="IPR034907">
    <property type="entry name" value="NDK-like_dom"/>
</dbReference>
<evidence type="ECO:0000256" key="1">
    <source>
        <dbReference type="ARBA" id="ARBA00001946"/>
    </source>
</evidence>
<evidence type="ECO:0000256" key="7">
    <source>
        <dbReference type="ARBA" id="ARBA00022777"/>
    </source>
</evidence>
<evidence type="ECO:0000256" key="4">
    <source>
        <dbReference type="ARBA" id="ARBA00022679"/>
    </source>
</evidence>
<dbReference type="EC" id="2.7.4.6" evidence="3"/>
<accession>A0A0G0LX13</accession>
<dbReference type="CDD" id="cd04413">
    <property type="entry name" value="NDPk_I"/>
    <property type="match status" value="1"/>
</dbReference>
<evidence type="ECO:0000256" key="6">
    <source>
        <dbReference type="ARBA" id="ARBA00022741"/>
    </source>
</evidence>
<dbReference type="GO" id="GO:0009117">
    <property type="term" value="P:nucleotide metabolic process"/>
    <property type="evidence" value="ECO:0007669"/>
    <property type="project" value="UniProtKB-KW"/>
</dbReference>
<protein>
    <recommendedName>
        <fullName evidence="3">nucleoside-diphosphate kinase</fullName>
        <ecNumber evidence="3">2.7.4.6</ecNumber>
    </recommendedName>
</protein>
<evidence type="ECO:0000259" key="12">
    <source>
        <dbReference type="SMART" id="SM00562"/>
    </source>
</evidence>
<reference evidence="13 14" key="1">
    <citation type="journal article" date="2015" name="Nature">
        <title>rRNA introns, odd ribosomes, and small enigmatic genomes across a large radiation of phyla.</title>
        <authorList>
            <person name="Brown C.T."/>
            <person name="Hug L.A."/>
            <person name="Thomas B.C."/>
            <person name="Sharon I."/>
            <person name="Castelle C.J."/>
            <person name="Singh A."/>
            <person name="Wilkins M.J."/>
            <person name="Williams K.H."/>
            <person name="Banfield J.F."/>
        </authorList>
    </citation>
    <scope>NUCLEOTIDE SEQUENCE [LARGE SCALE GENOMIC DNA]</scope>
</reference>
<dbReference type="InterPro" id="IPR036850">
    <property type="entry name" value="NDK-like_dom_sf"/>
</dbReference>
<organism evidence="13 14">
    <name type="scientific">Candidatus Woesebacteria bacterium GW2011_GWB1_39_10</name>
    <dbReference type="NCBI Taxonomy" id="1618572"/>
    <lineage>
        <taxon>Bacteria</taxon>
        <taxon>Candidatus Woeseibacteriota</taxon>
    </lineage>
</organism>